<name>A0A8T1W9W4_9STRA</name>
<protein>
    <submittedName>
        <fullName evidence="2">Uncharacterized protein</fullName>
    </submittedName>
</protein>
<dbReference type="EMBL" id="JAGDFM010000037">
    <property type="protein sequence ID" value="KAG7390051.1"/>
    <property type="molecule type" value="Genomic_DNA"/>
</dbReference>
<reference evidence="2" key="1">
    <citation type="submission" date="2021-02" db="EMBL/GenBank/DDBJ databases">
        <authorList>
            <person name="Palmer J.M."/>
        </authorList>
    </citation>
    <scope>NUCLEOTIDE SEQUENCE</scope>
    <source>
        <strain evidence="2">SCRP734</strain>
    </source>
</reference>
<keyword evidence="3" id="KW-1185">Reference proteome</keyword>
<organism evidence="2 3">
    <name type="scientific">Phytophthora pseudosyringae</name>
    <dbReference type="NCBI Taxonomy" id="221518"/>
    <lineage>
        <taxon>Eukaryota</taxon>
        <taxon>Sar</taxon>
        <taxon>Stramenopiles</taxon>
        <taxon>Oomycota</taxon>
        <taxon>Peronosporomycetes</taxon>
        <taxon>Peronosporales</taxon>
        <taxon>Peronosporaceae</taxon>
        <taxon>Phytophthora</taxon>
    </lineage>
</organism>
<accession>A0A8T1W9W4</accession>
<dbReference type="AlphaFoldDB" id="A0A8T1W9W4"/>
<evidence type="ECO:0000256" key="1">
    <source>
        <dbReference type="SAM" id="MobiDB-lite"/>
    </source>
</evidence>
<gene>
    <name evidence="2" type="ORF">PHYPSEUDO_009013</name>
</gene>
<evidence type="ECO:0000313" key="3">
    <source>
        <dbReference type="Proteomes" id="UP000694044"/>
    </source>
</evidence>
<sequence length="117" mass="13090">MLAYVVSRPHTKVEMVNERKNPRPSPPPNSPLLVTPDVVISVESWEDEHDQNDGIDFSRVRAELDRLLEEGLRESDVVGADEVNTIEVYHQAENSITVTQELQSGLDESLALAALDR</sequence>
<dbReference type="OrthoDB" id="119462at2759"/>
<proteinExistence type="predicted"/>
<evidence type="ECO:0000313" key="2">
    <source>
        <dbReference type="EMBL" id="KAG7390051.1"/>
    </source>
</evidence>
<dbReference type="Proteomes" id="UP000694044">
    <property type="component" value="Unassembled WGS sequence"/>
</dbReference>
<comment type="caution">
    <text evidence="2">The sequence shown here is derived from an EMBL/GenBank/DDBJ whole genome shotgun (WGS) entry which is preliminary data.</text>
</comment>
<feature type="region of interest" description="Disordered" evidence="1">
    <location>
        <begin position="13"/>
        <end position="33"/>
    </location>
</feature>